<accession>A0A8H8USI2</accession>
<sequence length="97" mass="11288">EAGSLFRGQLLNLDLKQEGDAAFRSQLLSDAFLPSFRRDAAPASLDDLAEMQKQDPLATQIWKLYSRTRSNLPNQERMENLTWRMMSMTLKREQRQN</sequence>
<dbReference type="Pfam" id="PF08550">
    <property type="entry name" value="GATA_AreA"/>
    <property type="match status" value="1"/>
</dbReference>
<dbReference type="EMBL" id="WIWT01000155">
    <property type="protein sequence ID" value="KAF3197631.1"/>
    <property type="molecule type" value="Genomic_DNA"/>
</dbReference>
<name>A0A8H8USI2_ORBOL</name>
<comment type="caution">
    <text evidence="2">The sequence shown here is derived from an EMBL/GenBank/DDBJ whole genome shotgun (WGS) entry which is preliminary data.</text>
</comment>
<feature type="non-terminal residue" evidence="2">
    <location>
        <position position="97"/>
    </location>
</feature>
<protein>
    <recommendedName>
        <fullName evidence="1">Nitrogen regulatory protein areA GATA-like domain-containing protein</fullName>
    </recommendedName>
</protein>
<reference evidence="2" key="1">
    <citation type="submission" date="2019-06" db="EMBL/GenBank/DDBJ databases">
        <authorList>
            <person name="Palmer J.M."/>
        </authorList>
    </citation>
    <scope>NUCLEOTIDE SEQUENCE</scope>
    <source>
        <strain evidence="2">TWF679</strain>
    </source>
</reference>
<evidence type="ECO:0000313" key="3">
    <source>
        <dbReference type="Proteomes" id="UP000614610"/>
    </source>
</evidence>
<dbReference type="InterPro" id="IPR013860">
    <property type="entry name" value="AreA_GATA"/>
</dbReference>
<proteinExistence type="predicted"/>
<feature type="non-terminal residue" evidence="2">
    <location>
        <position position="1"/>
    </location>
</feature>
<evidence type="ECO:0000313" key="2">
    <source>
        <dbReference type="EMBL" id="KAF3197631.1"/>
    </source>
</evidence>
<feature type="domain" description="Nitrogen regulatory protein areA GATA-like" evidence="1">
    <location>
        <begin position="61"/>
        <end position="88"/>
    </location>
</feature>
<dbReference type="OrthoDB" id="515401at2759"/>
<dbReference type="AlphaFoldDB" id="A0A8H8USI2"/>
<dbReference type="Proteomes" id="UP000614610">
    <property type="component" value="Unassembled WGS sequence"/>
</dbReference>
<organism evidence="2 3">
    <name type="scientific">Orbilia oligospora</name>
    <name type="common">Nematode-trapping fungus</name>
    <name type="synonym">Arthrobotrys oligospora</name>
    <dbReference type="NCBI Taxonomy" id="2813651"/>
    <lineage>
        <taxon>Eukaryota</taxon>
        <taxon>Fungi</taxon>
        <taxon>Dikarya</taxon>
        <taxon>Ascomycota</taxon>
        <taxon>Pezizomycotina</taxon>
        <taxon>Orbiliomycetes</taxon>
        <taxon>Orbiliales</taxon>
        <taxon>Orbiliaceae</taxon>
        <taxon>Orbilia</taxon>
    </lineage>
</organism>
<evidence type="ECO:0000259" key="1">
    <source>
        <dbReference type="Pfam" id="PF08550"/>
    </source>
</evidence>
<gene>
    <name evidence="2" type="ORF">TWF679_002870</name>
</gene>